<feature type="binding site" evidence="3">
    <location>
        <position position="338"/>
    </location>
    <ligand>
        <name>CTP</name>
        <dbReference type="ChEBI" id="CHEBI:37563"/>
    </ligand>
</feature>
<protein>
    <recommendedName>
        <fullName evidence="3">Coenzyme A biosynthesis bifunctional protein CoaBC</fullName>
    </recommendedName>
    <alternativeName>
        <fullName evidence="3">DNA/pantothenate metabolism flavoprotein</fullName>
    </alternativeName>
    <alternativeName>
        <fullName evidence="3">Phosphopantothenoylcysteine synthetase/decarboxylase</fullName>
        <shortName evidence="3">PPCS-PPCDC</shortName>
    </alternativeName>
    <domain>
        <recommendedName>
            <fullName evidence="3">Phosphopantothenoylcysteine decarboxylase</fullName>
            <shortName evidence="3">PPC decarboxylase</shortName>
            <shortName evidence="3">PPC-DC</shortName>
            <ecNumber evidence="3">4.1.1.36</ecNumber>
        </recommendedName>
        <alternativeName>
            <fullName evidence="3">CoaC</fullName>
        </alternativeName>
    </domain>
    <domain>
        <recommendedName>
            <fullName evidence="3">Phosphopantothenate--cysteine ligase</fullName>
            <ecNumber evidence="3">6.3.2.5</ecNumber>
        </recommendedName>
        <alternativeName>
            <fullName evidence="3">CoaB</fullName>
        </alternativeName>
        <alternativeName>
            <fullName evidence="3">Phosphopantothenoylcysteine synthetase</fullName>
            <shortName evidence="3">PPC synthetase</shortName>
            <shortName evidence="3">PPC-S</shortName>
        </alternativeName>
    </domain>
</protein>
<evidence type="ECO:0000259" key="5">
    <source>
        <dbReference type="Pfam" id="PF02441"/>
    </source>
</evidence>
<evidence type="ECO:0000259" key="6">
    <source>
        <dbReference type="Pfam" id="PF04127"/>
    </source>
</evidence>
<dbReference type="GO" id="GO:0004633">
    <property type="term" value="F:phosphopantothenoylcysteine decarboxylase activity"/>
    <property type="evidence" value="ECO:0007669"/>
    <property type="project" value="UniProtKB-UniRule"/>
</dbReference>
<name>A0A916J948_9BACT</name>
<reference evidence="7" key="1">
    <citation type="submission" date="2021-04" db="EMBL/GenBank/DDBJ databases">
        <authorList>
            <person name="Rodrigo-Torres L."/>
            <person name="Arahal R. D."/>
            <person name="Lucena T."/>
        </authorList>
    </citation>
    <scope>NUCLEOTIDE SEQUENCE</scope>
    <source>
        <strain evidence="7">CECT 9275</strain>
    </source>
</reference>
<keyword evidence="8" id="KW-1185">Reference proteome</keyword>
<comment type="function">
    <text evidence="3">Catalyzes two sequential steps in the biosynthesis of coenzyme A. In the first step cysteine is conjugated to 4'-phosphopantothenate to form 4-phosphopantothenoylcysteine. In the second step the latter compound is decarboxylated to form 4'-phosphopantotheine.</text>
</comment>
<keyword evidence="1 3" id="KW-0210">Decarboxylase</keyword>
<dbReference type="HAMAP" id="MF_02225">
    <property type="entry name" value="CoaBC"/>
    <property type="match status" value="1"/>
</dbReference>
<feature type="domain" description="Flavoprotein" evidence="5">
    <location>
        <begin position="5"/>
        <end position="174"/>
    </location>
</feature>
<dbReference type="EC" id="4.1.1.36" evidence="3"/>
<dbReference type="GO" id="GO:0071513">
    <property type="term" value="C:phosphopantothenoylcysteine decarboxylase complex"/>
    <property type="evidence" value="ECO:0007669"/>
    <property type="project" value="TreeGrafter"/>
</dbReference>
<dbReference type="PANTHER" id="PTHR14359:SF6">
    <property type="entry name" value="PHOSPHOPANTOTHENOYLCYSTEINE DECARBOXYLASE"/>
    <property type="match status" value="1"/>
</dbReference>
<evidence type="ECO:0000256" key="2">
    <source>
        <dbReference type="ARBA" id="ARBA00023239"/>
    </source>
</evidence>
<dbReference type="Proteomes" id="UP000680038">
    <property type="component" value="Unassembled WGS sequence"/>
</dbReference>
<comment type="pathway">
    <text evidence="3 4">Cofactor biosynthesis; coenzyme A biosynthesis; CoA from (R)-pantothenate: step 2/5.</text>
</comment>
<keyword evidence="3" id="KW-0511">Multifunctional enzyme</keyword>
<comment type="caution">
    <text evidence="7">The sequence shown here is derived from an EMBL/GenBank/DDBJ whole genome shotgun (WGS) entry which is preliminary data.</text>
</comment>
<evidence type="ECO:0000256" key="3">
    <source>
        <dbReference type="HAMAP-Rule" id="MF_02225"/>
    </source>
</evidence>
<feature type="binding site" evidence="3">
    <location>
        <position position="342"/>
    </location>
    <ligand>
        <name>CTP</name>
        <dbReference type="ChEBI" id="CHEBI:37563"/>
    </ligand>
</feature>
<dbReference type="NCBIfam" id="TIGR00521">
    <property type="entry name" value="coaBC_dfp"/>
    <property type="match status" value="1"/>
</dbReference>
<evidence type="ECO:0000256" key="4">
    <source>
        <dbReference type="RuleBase" id="RU364078"/>
    </source>
</evidence>
<comment type="similarity">
    <text evidence="3 4">In the C-terminal section; belongs to the PPC synthetase family.</text>
</comment>
<gene>
    <name evidence="7" type="primary">undec1A</name>
    <name evidence="3" type="synonym">coaBC</name>
    <name evidence="7" type="ORF">DYBT9275_00883</name>
</gene>
<evidence type="ECO:0000313" key="7">
    <source>
        <dbReference type="EMBL" id="CAG4992051.1"/>
    </source>
</evidence>
<sequence length="401" mass="43408">MLKGKKILLGVTGSIAAYKAAFLVRLLIKAGADVQVIMTEAAKGFITPLTLATLSRHPVLTSFTNSETGSWNNHVELGLWADAIIIAPATAKTISGFATGYSDDLLTAVYLSARCPVFIAPAMDLDMYRHPSTKNNIDTLAGYGNIFINPGFGELASGLIGDGRLAEPEVILTTLEKHFSVKSTALGKRVLITAGPTVEPLDPVRFISNRSSGKMGYALARAFAYAGAQVTLISGPVDLTIADINLHIIQVETAEQMLTAVQHYFEGSDLIIFAAAVADYTPRYVASQKIKKSMPEMELELKKTADIAGTMGKIKKDHQLVIGFALETENEKENAADKLARKNFDYIVLNSLNDSGAGFAHDTNKISVIDKKLNIQEFSLKSKKEVADDILEIILKKWSES</sequence>
<dbReference type="InterPro" id="IPR007085">
    <property type="entry name" value="DNA/pantothenate-metab_flavo_C"/>
</dbReference>
<keyword evidence="3 4" id="KW-0436">Ligase</keyword>
<dbReference type="GO" id="GO:0004632">
    <property type="term" value="F:phosphopantothenate--cysteine ligase activity"/>
    <property type="evidence" value="ECO:0007669"/>
    <property type="project" value="UniProtKB-UniRule"/>
</dbReference>
<dbReference type="EC" id="6.3.2.5" evidence="3"/>
<dbReference type="GO" id="GO:0046872">
    <property type="term" value="F:metal ion binding"/>
    <property type="evidence" value="ECO:0007669"/>
    <property type="project" value="UniProtKB-KW"/>
</dbReference>
<organism evidence="7 8">
    <name type="scientific">Dyadobacter helix</name>
    <dbReference type="NCBI Taxonomy" id="2822344"/>
    <lineage>
        <taxon>Bacteria</taxon>
        <taxon>Pseudomonadati</taxon>
        <taxon>Bacteroidota</taxon>
        <taxon>Cytophagia</taxon>
        <taxon>Cytophagales</taxon>
        <taxon>Spirosomataceae</taxon>
        <taxon>Dyadobacter</taxon>
    </lineage>
</organism>
<feature type="binding site" evidence="3">
    <location>
        <position position="289"/>
    </location>
    <ligand>
        <name>CTP</name>
        <dbReference type="ChEBI" id="CHEBI:37563"/>
    </ligand>
</feature>
<dbReference type="GO" id="GO:0015937">
    <property type="term" value="P:coenzyme A biosynthetic process"/>
    <property type="evidence" value="ECO:0007669"/>
    <property type="project" value="UniProtKB-UniRule"/>
</dbReference>
<dbReference type="SUPFAM" id="SSF52507">
    <property type="entry name" value="Homo-oligomeric flavin-containing Cys decarboxylases, HFCD"/>
    <property type="match status" value="1"/>
</dbReference>
<feature type="binding site" evidence="3">
    <location>
        <position position="324"/>
    </location>
    <ligand>
        <name>CTP</name>
        <dbReference type="ChEBI" id="CHEBI:37563"/>
    </ligand>
</feature>
<keyword evidence="3" id="KW-0460">Magnesium</keyword>
<dbReference type="InterPro" id="IPR003382">
    <property type="entry name" value="Flavoprotein"/>
</dbReference>
<dbReference type="Gene3D" id="3.40.50.1950">
    <property type="entry name" value="Flavin prenyltransferase-like"/>
    <property type="match status" value="1"/>
</dbReference>
<evidence type="ECO:0000313" key="8">
    <source>
        <dbReference type="Proteomes" id="UP000680038"/>
    </source>
</evidence>
<dbReference type="PANTHER" id="PTHR14359">
    <property type="entry name" value="HOMO-OLIGOMERIC FLAVIN CONTAINING CYS DECARBOXYLASE FAMILY"/>
    <property type="match status" value="1"/>
</dbReference>
<dbReference type="AlphaFoldDB" id="A0A916J948"/>
<comment type="cofactor">
    <cofactor evidence="3">
        <name>Mg(2+)</name>
        <dbReference type="ChEBI" id="CHEBI:18420"/>
    </cofactor>
</comment>
<comment type="caution">
    <text evidence="3">Lacks conserved residue(s) required for the propagation of feature annotation.</text>
</comment>
<proteinExistence type="inferred from homology"/>
<feature type="domain" description="DNA/pantothenate metabolism flavoprotein C-terminal" evidence="6">
    <location>
        <begin position="187"/>
        <end position="396"/>
    </location>
</feature>
<comment type="catalytic activity">
    <reaction evidence="3 4">
        <text>(R)-4'-phosphopantothenate + L-cysteine + CTP = N-[(R)-4-phosphopantothenoyl]-L-cysteine + CMP + diphosphate + H(+)</text>
        <dbReference type="Rhea" id="RHEA:19397"/>
        <dbReference type="ChEBI" id="CHEBI:10986"/>
        <dbReference type="ChEBI" id="CHEBI:15378"/>
        <dbReference type="ChEBI" id="CHEBI:33019"/>
        <dbReference type="ChEBI" id="CHEBI:35235"/>
        <dbReference type="ChEBI" id="CHEBI:37563"/>
        <dbReference type="ChEBI" id="CHEBI:59458"/>
        <dbReference type="ChEBI" id="CHEBI:60377"/>
        <dbReference type="EC" id="6.3.2.5"/>
    </reaction>
</comment>
<keyword evidence="2 3" id="KW-0456">Lyase</keyword>
<comment type="pathway">
    <text evidence="3 4">Cofactor biosynthesis; coenzyme A biosynthesis; CoA from (R)-pantothenate: step 3/5.</text>
</comment>
<dbReference type="GO" id="GO:0010181">
    <property type="term" value="F:FMN binding"/>
    <property type="evidence" value="ECO:0007669"/>
    <property type="project" value="UniProtKB-UniRule"/>
</dbReference>
<comment type="catalytic activity">
    <reaction evidence="3 4">
        <text>N-[(R)-4-phosphopantothenoyl]-L-cysteine + H(+) = (R)-4'-phosphopantetheine + CO2</text>
        <dbReference type="Rhea" id="RHEA:16793"/>
        <dbReference type="ChEBI" id="CHEBI:15378"/>
        <dbReference type="ChEBI" id="CHEBI:16526"/>
        <dbReference type="ChEBI" id="CHEBI:59458"/>
        <dbReference type="ChEBI" id="CHEBI:61723"/>
        <dbReference type="EC" id="4.1.1.36"/>
    </reaction>
</comment>
<keyword evidence="3 4" id="KW-0288">FMN</keyword>
<dbReference type="InterPro" id="IPR035929">
    <property type="entry name" value="CoaB-like_sf"/>
</dbReference>
<dbReference type="RefSeq" id="WP_215238369.1">
    <property type="nucleotide sequence ID" value="NZ_CAJRAF010000001.1"/>
</dbReference>
<dbReference type="Pfam" id="PF04127">
    <property type="entry name" value="DFP"/>
    <property type="match status" value="1"/>
</dbReference>
<dbReference type="InterPro" id="IPR005252">
    <property type="entry name" value="CoaBC"/>
</dbReference>
<comment type="cofactor">
    <cofactor evidence="3">
        <name>FMN</name>
        <dbReference type="ChEBI" id="CHEBI:58210"/>
    </cofactor>
    <text evidence="3">Binds 1 FMN per subunit.</text>
</comment>
<dbReference type="EMBL" id="CAJRAF010000001">
    <property type="protein sequence ID" value="CAG4992051.1"/>
    <property type="molecule type" value="Genomic_DNA"/>
</dbReference>
<feature type="region of interest" description="Phosphopantothenoylcysteine decarboxylase" evidence="3">
    <location>
        <begin position="1"/>
        <end position="189"/>
    </location>
</feature>
<keyword evidence="3" id="KW-0479">Metal-binding</keyword>
<accession>A0A916J948</accession>
<dbReference type="InterPro" id="IPR036551">
    <property type="entry name" value="Flavin_trans-like"/>
</dbReference>
<dbReference type="SUPFAM" id="SSF102645">
    <property type="entry name" value="CoaB-like"/>
    <property type="match status" value="1"/>
</dbReference>
<feature type="binding site" evidence="3">
    <location>
        <position position="279"/>
    </location>
    <ligand>
        <name>CTP</name>
        <dbReference type="ChEBI" id="CHEBI:37563"/>
    </ligand>
</feature>
<feature type="region of interest" description="Phosphopantothenate--cysteine ligase" evidence="3">
    <location>
        <begin position="190"/>
        <end position="401"/>
    </location>
</feature>
<keyword evidence="3 4" id="KW-0285">Flavoprotein</keyword>
<evidence type="ECO:0000256" key="1">
    <source>
        <dbReference type="ARBA" id="ARBA00022793"/>
    </source>
</evidence>
<comment type="function">
    <text evidence="4">Catalyzes two steps in the biosynthesis of coenzyme A. In the first step cysteine is conjugated to 4'-phosphopantothenate to form 4-phosphopantothenoylcysteine, in the latter compound is decarboxylated to form 4'-phosphopantotheine.</text>
</comment>
<dbReference type="Pfam" id="PF02441">
    <property type="entry name" value="Flavoprotein"/>
    <property type="match status" value="1"/>
</dbReference>
<dbReference type="GO" id="GO:0015941">
    <property type="term" value="P:pantothenate catabolic process"/>
    <property type="evidence" value="ECO:0007669"/>
    <property type="project" value="InterPro"/>
</dbReference>
<comment type="similarity">
    <text evidence="3 4">In the N-terminal section; belongs to the HFCD (homo-oligomeric flavin containing Cys decarboxylase) superfamily.</text>
</comment>
<dbReference type="Gene3D" id="3.40.50.10300">
    <property type="entry name" value="CoaB-like"/>
    <property type="match status" value="1"/>
</dbReference>